<protein>
    <submittedName>
        <fullName evidence="2">Uncharacterized protein</fullName>
    </submittedName>
</protein>
<reference evidence="2 3" key="1">
    <citation type="submission" date="2020-04" db="EMBL/GenBank/DDBJ databases">
        <authorList>
            <consortium name="Desulfovibrio sp. FSS-1 genome sequencing consortium"/>
            <person name="Shimoshige H."/>
            <person name="Kobayashi H."/>
            <person name="Maekawa T."/>
        </authorList>
    </citation>
    <scope>NUCLEOTIDE SEQUENCE [LARGE SCALE GENOMIC DNA]</scope>
    <source>
        <strain evidence="2 3">SIID29052-01</strain>
    </source>
</reference>
<feature type="transmembrane region" description="Helical" evidence="1">
    <location>
        <begin position="69"/>
        <end position="90"/>
    </location>
</feature>
<evidence type="ECO:0000256" key="1">
    <source>
        <dbReference type="SAM" id="Phobius"/>
    </source>
</evidence>
<organism evidence="2 3">
    <name type="scientific">Fundidesulfovibrio magnetotacticus</name>
    <dbReference type="NCBI Taxonomy" id="2730080"/>
    <lineage>
        <taxon>Bacteria</taxon>
        <taxon>Pseudomonadati</taxon>
        <taxon>Thermodesulfobacteriota</taxon>
        <taxon>Desulfovibrionia</taxon>
        <taxon>Desulfovibrionales</taxon>
        <taxon>Desulfovibrionaceae</taxon>
        <taxon>Fundidesulfovibrio</taxon>
    </lineage>
</organism>
<feature type="transmembrane region" description="Helical" evidence="1">
    <location>
        <begin position="160"/>
        <end position="180"/>
    </location>
</feature>
<keyword evidence="3" id="KW-1185">Reference proteome</keyword>
<comment type="caution">
    <text evidence="2">The sequence shown here is derived from an EMBL/GenBank/DDBJ whole genome shotgun (WGS) entry which is preliminary data.</text>
</comment>
<dbReference type="RefSeq" id="WP_173086197.1">
    <property type="nucleotide sequence ID" value="NZ_BLTE01000016.1"/>
</dbReference>
<feature type="transmembrane region" description="Helical" evidence="1">
    <location>
        <begin position="110"/>
        <end position="128"/>
    </location>
</feature>
<dbReference type="Proteomes" id="UP000494245">
    <property type="component" value="Unassembled WGS sequence"/>
</dbReference>
<feature type="transmembrane region" description="Helical" evidence="1">
    <location>
        <begin position="135"/>
        <end position="154"/>
    </location>
</feature>
<name>A0A6V8LWN0_9BACT</name>
<feature type="transmembrane region" description="Helical" evidence="1">
    <location>
        <begin position="36"/>
        <end position="57"/>
    </location>
</feature>
<sequence length="283" mass="29526">MRNMHQSKWVRFGLAGGAGGLLAGMAYHLLEPRGAALTWIVGVCLVCVMAAGAIVWAQHRYQGRAGLPWGPLARCAAVTLPGGALAGFIAYHSGFFTSGVLGLGSDYGRFFGWVIAGALAGWAVAASVPNLKRGHAALGGAAGGLAGCSVMYLLGHSLVAGLAVQGLAIGVCVALVEVVFRKAWLEYEALPVSEGVTLRKRVRRVVALGDKPIVFGAGRAVDIVLADGMGYPEEAARLEVRGARIVLEDRINRLSRDLQNGSRGQVGNVEYLVRESLPTASAP</sequence>
<evidence type="ECO:0000313" key="3">
    <source>
        <dbReference type="Proteomes" id="UP000494245"/>
    </source>
</evidence>
<dbReference type="EMBL" id="BLTE01000016">
    <property type="protein sequence ID" value="GFK95300.1"/>
    <property type="molecule type" value="Genomic_DNA"/>
</dbReference>
<keyword evidence="1" id="KW-0472">Membrane</keyword>
<gene>
    <name evidence="2" type="ORF">NNJEOMEG_03159</name>
</gene>
<keyword evidence="1" id="KW-0812">Transmembrane</keyword>
<feature type="transmembrane region" description="Helical" evidence="1">
    <location>
        <begin position="12"/>
        <end position="30"/>
    </location>
</feature>
<dbReference type="AlphaFoldDB" id="A0A6V8LWN0"/>
<evidence type="ECO:0000313" key="2">
    <source>
        <dbReference type="EMBL" id="GFK95300.1"/>
    </source>
</evidence>
<keyword evidence="1" id="KW-1133">Transmembrane helix</keyword>
<reference evidence="2 3" key="2">
    <citation type="submission" date="2020-05" db="EMBL/GenBank/DDBJ databases">
        <title>Draft genome sequence of Desulfovibrio sp. strainFSS-1.</title>
        <authorList>
            <person name="Shimoshige H."/>
            <person name="Kobayashi H."/>
            <person name="Maekawa T."/>
        </authorList>
    </citation>
    <scope>NUCLEOTIDE SEQUENCE [LARGE SCALE GENOMIC DNA]</scope>
    <source>
        <strain evidence="2 3">SIID29052-01</strain>
    </source>
</reference>
<proteinExistence type="predicted"/>
<accession>A0A6V8LWN0</accession>